<evidence type="ECO:0000256" key="2">
    <source>
        <dbReference type="ARBA" id="ARBA00022475"/>
    </source>
</evidence>
<dbReference type="KEGG" id="pste:PSTEL_10440"/>
<keyword evidence="1" id="KW-0813">Transport</keyword>
<dbReference type="AlphaFoldDB" id="A0A089LTL3"/>
<dbReference type="InterPro" id="IPR012340">
    <property type="entry name" value="NA-bd_OB-fold"/>
</dbReference>
<evidence type="ECO:0000256" key="4">
    <source>
        <dbReference type="ARBA" id="ARBA00022840"/>
    </source>
</evidence>
<organism evidence="8 9">
    <name type="scientific">Paenibacillus stellifer</name>
    <dbReference type="NCBI Taxonomy" id="169760"/>
    <lineage>
        <taxon>Bacteria</taxon>
        <taxon>Bacillati</taxon>
        <taxon>Bacillota</taxon>
        <taxon>Bacilli</taxon>
        <taxon>Bacillales</taxon>
        <taxon>Paenibacillaceae</taxon>
        <taxon>Paenibacillus</taxon>
    </lineage>
</organism>
<dbReference type="GO" id="GO:0016887">
    <property type="term" value="F:ATP hydrolysis activity"/>
    <property type="evidence" value="ECO:0007669"/>
    <property type="project" value="InterPro"/>
</dbReference>
<dbReference type="InterPro" id="IPR013611">
    <property type="entry name" value="Transp-assoc_OB_typ2"/>
</dbReference>
<protein>
    <submittedName>
        <fullName evidence="8">ABC transporter</fullName>
    </submittedName>
</protein>
<dbReference type="FunFam" id="3.40.50.300:FF:000042">
    <property type="entry name" value="Maltose/maltodextrin ABC transporter, ATP-binding protein"/>
    <property type="match status" value="1"/>
</dbReference>
<keyword evidence="5" id="KW-1278">Translocase</keyword>
<dbReference type="PANTHER" id="PTHR43875:SF15">
    <property type="entry name" value="TREHALOSE IMPORT ATP-BINDING PROTEIN SUGC"/>
    <property type="match status" value="1"/>
</dbReference>
<keyword evidence="2" id="KW-1003">Cell membrane</keyword>
<keyword evidence="6" id="KW-0472">Membrane</keyword>
<dbReference type="InterPro" id="IPR003439">
    <property type="entry name" value="ABC_transporter-like_ATP-bd"/>
</dbReference>
<dbReference type="SUPFAM" id="SSF50331">
    <property type="entry name" value="MOP-like"/>
    <property type="match status" value="1"/>
</dbReference>
<dbReference type="InterPro" id="IPR003593">
    <property type="entry name" value="AAA+_ATPase"/>
</dbReference>
<dbReference type="Pfam" id="PF08402">
    <property type="entry name" value="TOBE_2"/>
    <property type="match status" value="1"/>
</dbReference>
<evidence type="ECO:0000313" key="8">
    <source>
        <dbReference type="EMBL" id="AIQ63440.1"/>
    </source>
</evidence>
<evidence type="ECO:0000256" key="5">
    <source>
        <dbReference type="ARBA" id="ARBA00022967"/>
    </source>
</evidence>
<dbReference type="InterPro" id="IPR017871">
    <property type="entry name" value="ABC_transporter-like_CS"/>
</dbReference>
<dbReference type="GO" id="GO:0140359">
    <property type="term" value="F:ABC-type transporter activity"/>
    <property type="evidence" value="ECO:0007669"/>
    <property type="project" value="UniProtKB-ARBA"/>
</dbReference>
<dbReference type="GO" id="GO:0055052">
    <property type="term" value="C:ATP-binding cassette (ABC) transporter complex, substrate-binding subunit-containing"/>
    <property type="evidence" value="ECO:0007669"/>
    <property type="project" value="TreeGrafter"/>
</dbReference>
<keyword evidence="9" id="KW-1185">Reference proteome</keyword>
<evidence type="ECO:0000256" key="3">
    <source>
        <dbReference type="ARBA" id="ARBA00022741"/>
    </source>
</evidence>
<dbReference type="PROSITE" id="PS50893">
    <property type="entry name" value="ABC_TRANSPORTER_2"/>
    <property type="match status" value="1"/>
</dbReference>
<dbReference type="InterPro" id="IPR027417">
    <property type="entry name" value="P-loop_NTPase"/>
</dbReference>
<dbReference type="Gene3D" id="3.40.50.300">
    <property type="entry name" value="P-loop containing nucleotide triphosphate hydrolases"/>
    <property type="match status" value="1"/>
</dbReference>
<dbReference type="OrthoDB" id="9790614at2"/>
<proteinExistence type="predicted"/>
<dbReference type="Proteomes" id="UP000029507">
    <property type="component" value="Chromosome"/>
</dbReference>
<dbReference type="Gene3D" id="2.40.50.140">
    <property type="entry name" value="Nucleic acid-binding proteins"/>
    <property type="match status" value="1"/>
</dbReference>
<dbReference type="STRING" id="169760.PSTEL_10440"/>
<feature type="domain" description="ABC transporter" evidence="7">
    <location>
        <begin position="4"/>
        <end position="240"/>
    </location>
</feature>
<dbReference type="EMBL" id="CP009286">
    <property type="protein sequence ID" value="AIQ63440.1"/>
    <property type="molecule type" value="Genomic_DNA"/>
</dbReference>
<dbReference type="RefSeq" id="WP_038694971.1">
    <property type="nucleotide sequence ID" value="NZ_CP009286.1"/>
</dbReference>
<reference evidence="8 9" key="1">
    <citation type="submission" date="2014-08" db="EMBL/GenBank/DDBJ databases">
        <title>Comparative genomics of the Paenibacillus odorifer group.</title>
        <authorList>
            <person name="den Bakker H.C."/>
            <person name="Tsai Y.-C."/>
            <person name="Martin N."/>
            <person name="Korlach J."/>
            <person name="Wiedmann M."/>
        </authorList>
    </citation>
    <scope>NUCLEOTIDE SEQUENCE [LARGE SCALE GENOMIC DNA]</scope>
    <source>
        <strain evidence="8 9">DSM 14472</strain>
    </source>
</reference>
<gene>
    <name evidence="8" type="ORF">PSTEL_10440</name>
</gene>
<dbReference type="PANTHER" id="PTHR43875">
    <property type="entry name" value="MALTODEXTRIN IMPORT ATP-BINDING PROTEIN MSMX"/>
    <property type="match status" value="1"/>
</dbReference>
<name>A0A089LTL3_9BACL</name>
<evidence type="ECO:0000256" key="6">
    <source>
        <dbReference type="ARBA" id="ARBA00023136"/>
    </source>
</evidence>
<dbReference type="PROSITE" id="PS00211">
    <property type="entry name" value="ABC_TRANSPORTER_1"/>
    <property type="match status" value="1"/>
</dbReference>
<accession>A0A089LTL3</accession>
<dbReference type="InterPro" id="IPR047641">
    <property type="entry name" value="ABC_transpr_MalK/UgpC-like"/>
</dbReference>
<dbReference type="HOGENOM" id="CLU_000604_1_1_9"/>
<dbReference type="InterPro" id="IPR008995">
    <property type="entry name" value="Mo/tungstate-bd_C_term_dom"/>
</dbReference>
<keyword evidence="3" id="KW-0547">Nucleotide-binding</keyword>
<dbReference type="Pfam" id="PF00005">
    <property type="entry name" value="ABC_tran"/>
    <property type="match status" value="1"/>
</dbReference>
<dbReference type="SUPFAM" id="SSF52540">
    <property type="entry name" value="P-loop containing nucleoside triphosphate hydrolases"/>
    <property type="match status" value="1"/>
</dbReference>
<dbReference type="Gene3D" id="2.40.50.100">
    <property type="match status" value="1"/>
</dbReference>
<dbReference type="GO" id="GO:0005524">
    <property type="term" value="F:ATP binding"/>
    <property type="evidence" value="ECO:0007669"/>
    <property type="project" value="UniProtKB-KW"/>
</dbReference>
<evidence type="ECO:0000256" key="1">
    <source>
        <dbReference type="ARBA" id="ARBA00022448"/>
    </source>
</evidence>
<evidence type="ECO:0000313" key="9">
    <source>
        <dbReference type="Proteomes" id="UP000029507"/>
    </source>
</evidence>
<keyword evidence="4" id="KW-0067">ATP-binding</keyword>
<dbReference type="SMART" id="SM00382">
    <property type="entry name" value="AAA"/>
    <property type="match status" value="1"/>
</dbReference>
<sequence length="387" mass="42866">MDAIELNNLHVSLQNKHVLHGIDLIVEKGEFMTFLGPSGCGKTTLLRTIAGLHQPERGVITIGGRTVAEGASGLHVEPAKRGLSLVFQSYALWPHMTVFDNVAFGLQVRRMPKANIAESVGAALEKMRIPELAGRYPGELSGGQQQRVSIARAIVTRPEILLLDEPLSNLDAKLRVEMRTELKRIHQELNTTIIYVTHDQYEAMSLSTRVAVFFGGQIVQVDKPRDLYKHPRTLQVAEFIGNGGQHLNHLNGRIVIENGRRILKTQIGLFPLEGGGLLHEGEVVLTIKPEEIRLSEQNSQDSVPAVVEAVFPAGAETLVQLRAGEAVLMARVMGESDAEPGDMCYAALRRERLNLYDKRTGSRLENLVPLTHILEDTLHENRLSYSR</sequence>
<evidence type="ECO:0000259" key="7">
    <source>
        <dbReference type="PROSITE" id="PS50893"/>
    </source>
</evidence>